<keyword evidence="2" id="KW-1185">Reference proteome</keyword>
<dbReference type="Proteomes" id="UP000574769">
    <property type="component" value="Unassembled WGS sequence"/>
</dbReference>
<proteinExistence type="predicted"/>
<name>A0A7W7AMD8_9SPHN</name>
<dbReference type="RefSeq" id="WP_184115701.1">
    <property type="nucleotide sequence ID" value="NZ_JACHNY010000005.1"/>
</dbReference>
<protein>
    <submittedName>
        <fullName evidence="1">Uncharacterized protein</fullName>
    </submittedName>
</protein>
<comment type="caution">
    <text evidence="1">The sequence shown here is derived from an EMBL/GenBank/DDBJ whole genome shotgun (WGS) entry which is preliminary data.</text>
</comment>
<evidence type="ECO:0000313" key="1">
    <source>
        <dbReference type="EMBL" id="MBB4618657.1"/>
    </source>
</evidence>
<accession>A0A7W7AMD8</accession>
<sequence length="194" mass="21066">MATEIIQHDAAATGCSMPSLTSNVQTVLARAFEADAVFTAREIALIEPVAKAVAVPQPADEKFLRQSLGGLSAALPSQSTDVVSGNLKLRAYMSMLEGCDERALAYACRRCLDELDWMPTVHQIKERMAKWVSPEEAAIRRARAIIRAGRRAPEQNDVAAIPPEEVDRVNAFLRTRGIATQFAPDGTTFQAQAA</sequence>
<dbReference type="EMBL" id="JACHNY010000005">
    <property type="protein sequence ID" value="MBB4618657.1"/>
    <property type="molecule type" value="Genomic_DNA"/>
</dbReference>
<dbReference type="AlphaFoldDB" id="A0A7W7AMD8"/>
<gene>
    <name evidence="1" type="ORF">GGQ96_002800</name>
</gene>
<evidence type="ECO:0000313" key="2">
    <source>
        <dbReference type="Proteomes" id="UP000574769"/>
    </source>
</evidence>
<organism evidence="1 2">
    <name type="scientific">Sphingomonas abaci</name>
    <dbReference type="NCBI Taxonomy" id="237611"/>
    <lineage>
        <taxon>Bacteria</taxon>
        <taxon>Pseudomonadati</taxon>
        <taxon>Pseudomonadota</taxon>
        <taxon>Alphaproteobacteria</taxon>
        <taxon>Sphingomonadales</taxon>
        <taxon>Sphingomonadaceae</taxon>
        <taxon>Sphingomonas</taxon>
    </lineage>
</organism>
<reference evidence="1 2" key="1">
    <citation type="submission" date="2020-08" db="EMBL/GenBank/DDBJ databases">
        <title>Genomic Encyclopedia of Type Strains, Phase IV (KMG-IV): sequencing the most valuable type-strain genomes for metagenomic binning, comparative biology and taxonomic classification.</title>
        <authorList>
            <person name="Goeker M."/>
        </authorList>
    </citation>
    <scope>NUCLEOTIDE SEQUENCE [LARGE SCALE GENOMIC DNA]</scope>
    <source>
        <strain evidence="1 2">DSM 15867</strain>
    </source>
</reference>